<feature type="domain" description="Methyltransferase" evidence="8">
    <location>
        <begin position="432"/>
        <end position="498"/>
    </location>
</feature>
<dbReference type="PANTHER" id="PTHR45904:SF1">
    <property type="entry name" value="TRNA (URACIL-5-)-METHYLTRANSFERASE HOMOLOG B"/>
    <property type="match status" value="1"/>
</dbReference>
<dbReference type="InterPro" id="IPR029063">
    <property type="entry name" value="SAM-dependent_MTases_sf"/>
</dbReference>
<feature type="coiled-coil region" evidence="7">
    <location>
        <begin position="127"/>
        <end position="157"/>
    </location>
</feature>
<feature type="active site" description="Nucleophile" evidence="6">
    <location>
        <position position="540"/>
    </location>
</feature>
<dbReference type="GO" id="GO:0003723">
    <property type="term" value="F:RNA binding"/>
    <property type="evidence" value="ECO:0007669"/>
    <property type="project" value="TreeGrafter"/>
</dbReference>
<reference evidence="9" key="2">
    <citation type="journal article" date="2021" name="World Allergy Organ. J.">
        <title>Chromosome-level assembly of Dermatophagoides farinae genome and transcriptome reveals two novel allergens Der f 37 and Der f 39.</title>
        <authorList>
            <person name="Chen J."/>
            <person name="Cai Z."/>
            <person name="Fan D."/>
            <person name="Hu J."/>
            <person name="Hou Y."/>
            <person name="He Y."/>
            <person name="Zhang Z."/>
            <person name="Zhao Z."/>
            <person name="Gao P."/>
            <person name="Hu W."/>
            <person name="Sun J."/>
            <person name="Li J."/>
            <person name="Ji K."/>
        </authorList>
    </citation>
    <scope>NUCLEOTIDE SEQUENCE</scope>
    <source>
        <strain evidence="9">JKM2019</strain>
    </source>
</reference>
<dbReference type="OrthoDB" id="10250660at2759"/>
<keyword evidence="3 6" id="KW-0949">S-adenosyl-L-methionine</keyword>
<dbReference type="PROSITE" id="PS51687">
    <property type="entry name" value="SAM_MT_RNA_M5U"/>
    <property type="match status" value="1"/>
</dbReference>
<dbReference type="InterPro" id="IPR025714">
    <property type="entry name" value="Methyltranfer_dom"/>
</dbReference>
<comment type="similarity">
    <text evidence="6">Belongs to the class I-like SAM-binding methyltransferase superfamily. RNA M5U methyltransferase family.</text>
</comment>
<protein>
    <recommendedName>
        <fullName evidence="4">tRNA (uracil(54)-C(5))-methyltransferase</fullName>
        <ecNumber evidence="4">2.1.1.35</ecNumber>
    </recommendedName>
</protein>
<evidence type="ECO:0000256" key="5">
    <source>
        <dbReference type="ARBA" id="ARBA00047278"/>
    </source>
</evidence>
<keyword evidence="7" id="KW-0175">Coiled coil</keyword>
<keyword evidence="1 6" id="KW-0489">Methyltransferase</keyword>
<evidence type="ECO:0000256" key="6">
    <source>
        <dbReference type="PROSITE-ProRule" id="PRU01024"/>
    </source>
</evidence>
<comment type="caution">
    <text evidence="9">The sequence shown here is derived from an EMBL/GenBank/DDBJ whole genome shotgun (WGS) entry which is preliminary data.</text>
</comment>
<dbReference type="EC" id="2.1.1.35" evidence="4"/>
<feature type="binding site" evidence="6">
    <location>
        <position position="412"/>
    </location>
    <ligand>
        <name>S-adenosyl-L-methionine</name>
        <dbReference type="ChEBI" id="CHEBI:59789"/>
    </ligand>
</feature>
<dbReference type="InterPro" id="IPR045850">
    <property type="entry name" value="TRM2_met"/>
</dbReference>
<feature type="binding site" evidence="6">
    <location>
        <position position="462"/>
    </location>
    <ligand>
        <name>S-adenosyl-L-methionine</name>
        <dbReference type="ChEBI" id="CHEBI:59789"/>
    </ligand>
</feature>
<dbReference type="PANTHER" id="PTHR45904">
    <property type="entry name" value="TRNA (URACIL-5-)-METHYLTRANSFERASE"/>
    <property type="match status" value="1"/>
</dbReference>
<feature type="binding site" evidence="6">
    <location>
        <position position="512"/>
    </location>
    <ligand>
        <name>S-adenosyl-L-methionine</name>
        <dbReference type="ChEBI" id="CHEBI:59789"/>
    </ligand>
</feature>
<evidence type="ECO:0000256" key="4">
    <source>
        <dbReference type="ARBA" id="ARBA00033763"/>
    </source>
</evidence>
<dbReference type="Pfam" id="PF13847">
    <property type="entry name" value="Methyltransf_31"/>
    <property type="match status" value="1"/>
</dbReference>
<dbReference type="InterPro" id="IPR010280">
    <property type="entry name" value="U5_MeTrfase_fam"/>
</dbReference>
<dbReference type="CDD" id="cd02440">
    <property type="entry name" value="AdoMet_MTases"/>
    <property type="match status" value="1"/>
</dbReference>
<comment type="catalytic activity">
    <reaction evidence="5">
        <text>uridine(54) in tRNA + S-adenosyl-L-methionine = 5-methyluridine(54) in tRNA + S-adenosyl-L-homocysteine + H(+)</text>
        <dbReference type="Rhea" id="RHEA:42712"/>
        <dbReference type="Rhea" id="RHEA-COMP:10167"/>
        <dbReference type="Rhea" id="RHEA-COMP:10193"/>
        <dbReference type="ChEBI" id="CHEBI:15378"/>
        <dbReference type="ChEBI" id="CHEBI:57856"/>
        <dbReference type="ChEBI" id="CHEBI:59789"/>
        <dbReference type="ChEBI" id="CHEBI:65315"/>
        <dbReference type="ChEBI" id="CHEBI:74447"/>
        <dbReference type="EC" id="2.1.1.35"/>
    </reaction>
    <physiologicalReaction direction="left-to-right" evidence="5">
        <dbReference type="Rhea" id="RHEA:42713"/>
    </physiologicalReaction>
</comment>
<keyword evidence="2 6" id="KW-0808">Transferase</keyword>
<dbReference type="GO" id="GO:0032259">
    <property type="term" value="P:methylation"/>
    <property type="evidence" value="ECO:0007669"/>
    <property type="project" value="UniProtKB-KW"/>
</dbReference>
<gene>
    <name evidence="9" type="ORF">HUG17_2345</name>
</gene>
<reference evidence="9" key="1">
    <citation type="submission" date="2020-06" db="EMBL/GenBank/DDBJ databases">
        <authorList>
            <person name="Ji K."/>
            <person name="Li J."/>
        </authorList>
    </citation>
    <scope>NUCLEOTIDE SEQUENCE</scope>
    <source>
        <strain evidence="9">JKM2019</strain>
        <tissue evidence="9">Whole body</tissue>
    </source>
</reference>
<evidence type="ECO:0000313" key="9">
    <source>
        <dbReference type="EMBL" id="KAH7646807.1"/>
    </source>
</evidence>
<accession>A0A9D4SM48</accession>
<organism evidence="9">
    <name type="scientific">Dermatophagoides farinae</name>
    <name type="common">American house dust mite</name>
    <dbReference type="NCBI Taxonomy" id="6954"/>
    <lineage>
        <taxon>Eukaryota</taxon>
        <taxon>Metazoa</taxon>
        <taxon>Ecdysozoa</taxon>
        <taxon>Arthropoda</taxon>
        <taxon>Chelicerata</taxon>
        <taxon>Arachnida</taxon>
        <taxon>Acari</taxon>
        <taxon>Acariformes</taxon>
        <taxon>Sarcoptiformes</taxon>
        <taxon>Astigmata</taxon>
        <taxon>Psoroptidia</taxon>
        <taxon>Analgoidea</taxon>
        <taxon>Pyroglyphidae</taxon>
        <taxon>Dermatophagoidinae</taxon>
        <taxon>Dermatophagoides</taxon>
    </lineage>
</organism>
<dbReference type="Proteomes" id="UP000828236">
    <property type="component" value="Unassembled WGS sequence"/>
</dbReference>
<evidence type="ECO:0000256" key="3">
    <source>
        <dbReference type="ARBA" id="ARBA00022691"/>
    </source>
</evidence>
<name>A0A9D4SM48_DERFA</name>
<dbReference type="Gene3D" id="3.40.50.150">
    <property type="entry name" value="Vaccinia Virus protein VP39"/>
    <property type="match status" value="1"/>
</dbReference>
<dbReference type="AlphaFoldDB" id="A0A9D4SM48"/>
<evidence type="ECO:0000256" key="1">
    <source>
        <dbReference type="ARBA" id="ARBA00022603"/>
    </source>
</evidence>
<dbReference type="GO" id="GO:0006396">
    <property type="term" value="P:RNA processing"/>
    <property type="evidence" value="ECO:0007669"/>
    <property type="project" value="InterPro"/>
</dbReference>
<evidence type="ECO:0000259" key="8">
    <source>
        <dbReference type="Pfam" id="PF13847"/>
    </source>
</evidence>
<proteinExistence type="inferred from homology"/>
<dbReference type="EMBL" id="SDOV01000001">
    <property type="protein sequence ID" value="KAH7646807.1"/>
    <property type="molecule type" value="Genomic_DNA"/>
</dbReference>
<evidence type="ECO:0000256" key="7">
    <source>
        <dbReference type="SAM" id="Coils"/>
    </source>
</evidence>
<sequence>MILITRYSTKKSRFLIDSFVNHISIVPNRYRTIRNRLKSQNNKTERWNGVQIKSPIDDEKYYDHDFDFDHDLTNQRQSQKSLKQLFKEDFDNRLNGGFNKRKIVRSSPFVNALYENDRNDNKHRIKNKNHRKEESFLQKLHEKYENQRQQQQEETGEKKKVPLPYAITEENRFEILNEIMMPLHKLPYNEQLKRKLYMNKDVLLSFGSKLRHVNRMILMRQNGNMPCHLESVRPSPLTERYRNKDEFSIWPGIDDNAKTVGFFVGQPSKHDRVVCVEPDQLIITKQSHIDLAKKFQQYLRDVSPLDVCQNYGVGGHWRRLHIRSNRQNDQHMLTAILHPQNLDDNELREEMTRIQDYFADDPRVSSLYFHATRHTRSTHTKNEPYYHLAGDQTITEQLFDKTFVISPDSFFQVNTLAAEMLYRQIMTEMNLTKKTTVLDLCCGTGTLAILLSDQVRKVIAIDSSESAIADAKKNAEMNGVRNVEFITGTVEQELSRLQSESYLKTPVVAVANPSRRALHPHVIRTMRQMSFINRLVYVSCKPQGDALRNFVQLCSSVTNDRYNDESPFIPINAIPVDLFPHTEHCELIVTFERF</sequence>
<dbReference type="SUPFAM" id="SSF53335">
    <property type="entry name" value="S-adenosyl-L-methionine-dependent methyltransferases"/>
    <property type="match status" value="1"/>
</dbReference>
<evidence type="ECO:0000256" key="2">
    <source>
        <dbReference type="ARBA" id="ARBA00022679"/>
    </source>
</evidence>
<dbReference type="Gene3D" id="2.40.50.1070">
    <property type="match status" value="1"/>
</dbReference>
<comment type="caution">
    <text evidence="6">Lacks conserved residue(s) required for the propagation of feature annotation.</text>
</comment>
<dbReference type="GO" id="GO:0030697">
    <property type="term" value="F:tRNA (uracil(54)-C5)-methyltransferase activity, S-adenosyl methionine-dependent"/>
    <property type="evidence" value="ECO:0007669"/>
    <property type="project" value="UniProtKB-EC"/>
</dbReference>